<evidence type="ECO:0000259" key="1">
    <source>
        <dbReference type="Pfam" id="PF13767"/>
    </source>
</evidence>
<comment type="caution">
    <text evidence="2">The sequence shown here is derived from an EMBL/GenBank/DDBJ whole genome shotgun (WGS) entry which is preliminary data.</text>
</comment>
<reference evidence="2" key="2">
    <citation type="journal article" date="2022" name="Microbiol. Resour. Announc.">
        <title>Metagenome Sequencing to Explore Phylogenomics of Terrestrial Cyanobacteria.</title>
        <authorList>
            <person name="Ward R.D."/>
            <person name="Stajich J.E."/>
            <person name="Johansen J.R."/>
            <person name="Huntemann M."/>
            <person name="Clum A."/>
            <person name="Foster B."/>
            <person name="Foster B."/>
            <person name="Roux S."/>
            <person name="Palaniappan K."/>
            <person name="Varghese N."/>
            <person name="Mukherjee S."/>
            <person name="Reddy T.B.K."/>
            <person name="Daum C."/>
            <person name="Copeland A."/>
            <person name="Chen I.A."/>
            <person name="Ivanova N.N."/>
            <person name="Kyrpides N.C."/>
            <person name="Shapiro N."/>
            <person name="Eloe-Fadrosh E.A."/>
            <person name="Pietrasiak N."/>
        </authorList>
    </citation>
    <scope>NUCLEOTIDE SEQUENCE</scope>
    <source>
        <strain evidence="2">GSE-TBD4-15B</strain>
    </source>
</reference>
<evidence type="ECO:0000313" key="3">
    <source>
        <dbReference type="Proteomes" id="UP000707356"/>
    </source>
</evidence>
<gene>
    <name evidence="2" type="ORF">KME07_14950</name>
</gene>
<accession>A0A951PCL7</accession>
<dbReference type="EMBL" id="JAHHHV010000070">
    <property type="protein sequence ID" value="MBW4466720.1"/>
    <property type="molecule type" value="Genomic_DNA"/>
</dbReference>
<name>A0A951PCL7_9CYAN</name>
<dbReference type="Proteomes" id="UP000707356">
    <property type="component" value="Unassembled WGS sequence"/>
</dbReference>
<protein>
    <submittedName>
        <fullName evidence="2">DUF4168 domain-containing protein</fullName>
    </submittedName>
</protein>
<feature type="domain" description="DUF4168" evidence="1">
    <location>
        <begin position="29"/>
        <end position="105"/>
    </location>
</feature>
<organism evidence="2 3">
    <name type="scientific">Pegethrix bostrychoides GSE-TBD4-15B</name>
    <dbReference type="NCBI Taxonomy" id="2839662"/>
    <lineage>
        <taxon>Bacteria</taxon>
        <taxon>Bacillati</taxon>
        <taxon>Cyanobacteriota</taxon>
        <taxon>Cyanophyceae</taxon>
        <taxon>Oculatellales</taxon>
        <taxon>Oculatellaceae</taxon>
        <taxon>Pegethrix</taxon>
    </lineage>
</organism>
<dbReference type="Pfam" id="PF13767">
    <property type="entry name" value="DUF4168"/>
    <property type="match status" value="1"/>
</dbReference>
<proteinExistence type="predicted"/>
<reference evidence="2" key="1">
    <citation type="submission" date="2021-05" db="EMBL/GenBank/DDBJ databases">
        <authorList>
            <person name="Pietrasiak N."/>
            <person name="Ward R."/>
            <person name="Stajich J.E."/>
            <person name="Kurbessoian T."/>
        </authorList>
    </citation>
    <scope>NUCLEOTIDE SEQUENCE</scope>
    <source>
        <strain evidence="2">GSE-TBD4-15B</strain>
    </source>
</reference>
<dbReference type="AlphaFoldDB" id="A0A951PCL7"/>
<evidence type="ECO:0000313" key="2">
    <source>
        <dbReference type="EMBL" id="MBW4466720.1"/>
    </source>
</evidence>
<dbReference type="InterPro" id="IPR025433">
    <property type="entry name" value="DUF4168"/>
</dbReference>
<sequence length="115" mass="12576">MPVSAAELPVTAAPAEPSLGRSLDADDISAEKINQFVRAYLQVLALIEGREAELQGAEMEPESQQIQREIEAQAIGLIQAEKLTLQEYLQLLSLTNIDAEFGERVAAQLQESVQQ</sequence>